<organism evidence="10 11">
    <name type="scientific">Colletotrichum zoysiae</name>
    <dbReference type="NCBI Taxonomy" id="1216348"/>
    <lineage>
        <taxon>Eukaryota</taxon>
        <taxon>Fungi</taxon>
        <taxon>Dikarya</taxon>
        <taxon>Ascomycota</taxon>
        <taxon>Pezizomycotina</taxon>
        <taxon>Sordariomycetes</taxon>
        <taxon>Hypocreomycetidae</taxon>
        <taxon>Glomerellales</taxon>
        <taxon>Glomerellaceae</taxon>
        <taxon>Colletotrichum</taxon>
        <taxon>Colletotrichum graminicola species complex</taxon>
    </lineage>
</organism>
<evidence type="ECO:0000256" key="3">
    <source>
        <dbReference type="ARBA" id="ARBA00022723"/>
    </source>
</evidence>
<feature type="binding site" description="axial binding residue" evidence="7">
    <location>
        <position position="456"/>
    </location>
    <ligand>
        <name>heme</name>
        <dbReference type="ChEBI" id="CHEBI:30413"/>
    </ligand>
    <ligandPart>
        <name>Fe</name>
        <dbReference type="ChEBI" id="CHEBI:18248"/>
    </ligandPart>
</feature>
<evidence type="ECO:0000313" key="11">
    <source>
        <dbReference type="Proteomes" id="UP001232148"/>
    </source>
</evidence>
<keyword evidence="3 7" id="KW-0479">Metal-binding</keyword>
<feature type="transmembrane region" description="Helical" evidence="9">
    <location>
        <begin position="6"/>
        <end position="27"/>
    </location>
</feature>
<dbReference type="PRINTS" id="PR00465">
    <property type="entry name" value="EP450IV"/>
</dbReference>
<dbReference type="Proteomes" id="UP001232148">
    <property type="component" value="Unassembled WGS sequence"/>
</dbReference>
<name>A0AAD9M3F8_9PEZI</name>
<evidence type="ECO:0000313" key="10">
    <source>
        <dbReference type="EMBL" id="KAK2030522.1"/>
    </source>
</evidence>
<keyword evidence="11" id="KW-1185">Reference proteome</keyword>
<dbReference type="InterPro" id="IPR001128">
    <property type="entry name" value="Cyt_P450"/>
</dbReference>
<evidence type="ECO:0000256" key="9">
    <source>
        <dbReference type="SAM" id="Phobius"/>
    </source>
</evidence>
<proteinExistence type="inferred from homology"/>
<keyword evidence="7 8" id="KW-0349">Heme</keyword>
<evidence type="ECO:0000256" key="5">
    <source>
        <dbReference type="ARBA" id="ARBA00023004"/>
    </source>
</evidence>
<dbReference type="GO" id="GO:0005506">
    <property type="term" value="F:iron ion binding"/>
    <property type="evidence" value="ECO:0007669"/>
    <property type="project" value="InterPro"/>
</dbReference>
<dbReference type="InterPro" id="IPR017972">
    <property type="entry name" value="Cyt_P450_CS"/>
</dbReference>
<dbReference type="InterPro" id="IPR036396">
    <property type="entry name" value="Cyt_P450_sf"/>
</dbReference>
<reference evidence="10" key="1">
    <citation type="submission" date="2021-06" db="EMBL/GenBank/DDBJ databases">
        <title>Comparative genomics, transcriptomics and evolutionary studies reveal genomic signatures of adaptation to plant cell wall in hemibiotrophic fungi.</title>
        <authorList>
            <consortium name="DOE Joint Genome Institute"/>
            <person name="Baroncelli R."/>
            <person name="Diaz J.F."/>
            <person name="Benocci T."/>
            <person name="Peng M."/>
            <person name="Battaglia E."/>
            <person name="Haridas S."/>
            <person name="Andreopoulos W."/>
            <person name="Labutti K."/>
            <person name="Pangilinan J."/>
            <person name="Floch G.L."/>
            <person name="Makela M.R."/>
            <person name="Henrissat B."/>
            <person name="Grigoriev I.V."/>
            <person name="Crouch J.A."/>
            <person name="De Vries R.P."/>
            <person name="Sukno S.A."/>
            <person name="Thon M.R."/>
        </authorList>
    </citation>
    <scope>NUCLEOTIDE SEQUENCE</scope>
    <source>
        <strain evidence="10">MAFF235873</strain>
    </source>
</reference>
<keyword evidence="4 8" id="KW-0560">Oxidoreductase</keyword>
<dbReference type="GO" id="GO:0020037">
    <property type="term" value="F:heme binding"/>
    <property type="evidence" value="ECO:0007669"/>
    <property type="project" value="InterPro"/>
</dbReference>
<dbReference type="CDD" id="cd11041">
    <property type="entry name" value="CYP503A1-like"/>
    <property type="match status" value="1"/>
</dbReference>
<evidence type="ECO:0000256" key="7">
    <source>
        <dbReference type="PIRSR" id="PIRSR602403-1"/>
    </source>
</evidence>
<evidence type="ECO:0000256" key="2">
    <source>
        <dbReference type="ARBA" id="ARBA00010617"/>
    </source>
</evidence>
<keyword evidence="9" id="KW-0472">Membrane</keyword>
<dbReference type="Pfam" id="PF00067">
    <property type="entry name" value="p450"/>
    <property type="match status" value="1"/>
</dbReference>
<gene>
    <name evidence="10" type="ORF">LX32DRAFT_716737</name>
</gene>
<comment type="cofactor">
    <cofactor evidence="1 7">
        <name>heme</name>
        <dbReference type="ChEBI" id="CHEBI:30413"/>
    </cofactor>
</comment>
<evidence type="ECO:0000256" key="4">
    <source>
        <dbReference type="ARBA" id="ARBA00023002"/>
    </source>
</evidence>
<dbReference type="GO" id="GO:0016705">
    <property type="term" value="F:oxidoreductase activity, acting on paired donors, with incorporation or reduction of molecular oxygen"/>
    <property type="evidence" value="ECO:0007669"/>
    <property type="project" value="InterPro"/>
</dbReference>
<comment type="similarity">
    <text evidence="2 8">Belongs to the cytochrome P450 family.</text>
</comment>
<dbReference type="AlphaFoldDB" id="A0AAD9M3F8"/>
<keyword evidence="6 8" id="KW-0503">Monooxygenase</keyword>
<sequence length="512" mass="58641">MPNPLFQLPLPLFILGAGVCGVFYLFIYDQVRPVSQKQLRHIPELRFEESNATDRYLRDTRSLLKIGYEKYLRHGTPFQMRNPIGEMGPQVFLPMKYLDEVKRAPKSLFSFDVFSEKAYLLNYSHGPRQTDAAVLVIKDDLNRNMGSMVNGLWAETEACLEENVSSEWKTVPAYLFICGVVARTVSYALVGPSLCRSPEWQRIVIEATYAVFGAAHAIRGQYTPRWRWLARWANSTQKQLKQIRSQAAELLRPIYNERRGAVLGGSNFGNPSDMFHDTVYWLLGRKQADRSLAGIVDQELFLSMASIHTTSGSLNSFLFDWMAHPEYHEDIKAEVRETLAKVQSSGGKWTLQHVALMRKLDSFIKESSRINPIGFITGQRYTLKSHTFKDGLCIPAGTTILFDADGVHHDPDNYTDPERFDGYRFLRLRDTIDPNRFHYASVSDTSLNFGAGHHACPGRFFNALVVKFFLIQLMTKYEVSFEDGNRQRPPDDFHDNNMRPDTSVKIQIRKLD</sequence>
<dbReference type="PANTHER" id="PTHR46206">
    <property type="entry name" value="CYTOCHROME P450"/>
    <property type="match status" value="1"/>
</dbReference>
<keyword evidence="9" id="KW-1133">Transmembrane helix</keyword>
<keyword evidence="5 7" id="KW-0408">Iron</keyword>
<dbReference type="EMBL" id="MU842850">
    <property type="protein sequence ID" value="KAK2030522.1"/>
    <property type="molecule type" value="Genomic_DNA"/>
</dbReference>
<dbReference type="PANTHER" id="PTHR46206:SF7">
    <property type="entry name" value="P450, PUTATIVE (EUROFUNG)-RELATED"/>
    <property type="match status" value="1"/>
</dbReference>
<keyword evidence="9" id="KW-0812">Transmembrane</keyword>
<dbReference type="GO" id="GO:0004497">
    <property type="term" value="F:monooxygenase activity"/>
    <property type="evidence" value="ECO:0007669"/>
    <property type="project" value="UniProtKB-KW"/>
</dbReference>
<accession>A0AAD9M3F8</accession>
<dbReference type="PROSITE" id="PS00086">
    <property type="entry name" value="CYTOCHROME_P450"/>
    <property type="match status" value="1"/>
</dbReference>
<evidence type="ECO:0000256" key="6">
    <source>
        <dbReference type="ARBA" id="ARBA00023033"/>
    </source>
</evidence>
<evidence type="ECO:0000256" key="8">
    <source>
        <dbReference type="RuleBase" id="RU000461"/>
    </source>
</evidence>
<dbReference type="SUPFAM" id="SSF48264">
    <property type="entry name" value="Cytochrome P450"/>
    <property type="match status" value="1"/>
</dbReference>
<evidence type="ECO:0000256" key="1">
    <source>
        <dbReference type="ARBA" id="ARBA00001971"/>
    </source>
</evidence>
<protein>
    <submittedName>
        <fullName evidence="10">Cytochrome P450</fullName>
    </submittedName>
</protein>
<dbReference type="Gene3D" id="1.10.630.10">
    <property type="entry name" value="Cytochrome P450"/>
    <property type="match status" value="1"/>
</dbReference>
<dbReference type="InterPro" id="IPR002403">
    <property type="entry name" value="Cyt_P450_E_grp-IV"/>
</dbReference>
<comment type="caution">
    <text evidence="10">The sequence shown here is derived from an EMBL/GenBank/DDBJ whole genome shotgun (WGS) entry which is preliminary data.</text>
</comment>